<evidence type="ECO:0000256" key="1">
    <source>
        <dbReference type="ARBA" id="ARBA00022676"/>
    </source>
</evidence>
<keyword evidence="4" id="KW-1133">Transmembrane helix</keyword>
<keyword evidence="1" id="KW-0328">Glycosyltransferase</keyword>
<dbReference type="STRING" id="1064592.G0VKD2"/>
<accession>G0VKD2</accession>
<dbReference type="Proteomes" id="UP000001640">
    <property type="component" value="Chromosome 9"/>
</dbReference>
<organism evidence="5 6">
    <name type="scientific">Naumovozyma castellii</name>
    <name type="common">Yeast</name>
    <name type="synonym">Saccharomyces castellii</name>
    <dbReference type="NCBI Taxonomy" id="27288"/>
    <lineage>
        <taxon>Eukaryota</taxon>
        <taxon>Fungi</taxon>
        <taxon>Dikarya</taxon>
        <taxon>Ascomycota</taxon>
        <taxon>Saccharomycotina</taxon>
        <taxon>Saccharomycetes</taxon>
        <taxon>Saccharomycetales</taxon>
        <taxon>Saccharomycetaceae</taxon>
        <taxon>Naumovozyma</taxon>
    </lineage>
</organism>
<dbReference type="OrthoDB" id="205108at2759"/>
<keyword evidence="4" id="KW-0812">Transmembrane</keyword>
<name>G0VKD2_NAUCA</name>
<gene>
    <name evidence="5" type="primary">NCAS0I02980</name>
    <name evidence="5" type="ordered locus">NCAS_0I02980</name>
</gene>
<dbReference type="PANTHER" id="PTHR31306:SF10">
    <property type="entry name" value="ALPHA-1,6-MANNOSYLTRANSFERASE MNN11-RELATED"/>
    <property type="match status" value="1"/>
</dbReference>
<dbReference type="KEGG" id="ncs:NCAS_0I02980"/>
<keyword evidence="6" id="KW-1185">Reference proteome</keyword>
<proteinExistence type="predicted"/>
<dbReference type="HOGENOM" id="CLU_021434_1_0_1"/>
<keyword evidence="4" id="KW-0472">Membrane</keyword>
<dbReference type="eggNOG" id="KOG4748">
    <property type="taxonomic scope" value="Eukaryota"/>
</dbReference>
<evidence type="ECO:0000256" key="2">
    <source>
        <dbReference type="ARBA" id="ARBA00022679"/>
    </source>
</evidence>
<reference evidence="5 6" key="1">
    <citation type="journal article" date="2011" name="Proc. Natl. Acad. Sci. U.S.A.">
        <title>Evolutionary erosion of yeast sex chromosomes by mating-type switching accidents.</title>
        <authorList>
            <person name="Gordon J.L."/>
            <person name="Armisen D."/>
            <person name="Proux-Wera E."/>
            <person name="Oheigeartaigh S.S."/>
            <person name="Byrne K.P."/>
            <person name="Wolfe K.H."/>
        </authorList>
    </citation>
    <scope>NUCLEOTIDE SEQUENCE [LARGE SCALE GENOMIC DNA]</scope>
    <source>
        <strain evidence="6">ATCC 76901 / BCRC 22586 / CBS 4309 / NBRC 1992 / NRRL Y-12630</strain>
    </source>
</reference>
<dbReference type="GO" id="GO:0000032">
    <property type="term" value="P:cell wall mannoprotein biosynthetic process"/>
    <property type="evidence" value="ECO:0007669"/>
    <property type="project" value="EnsemblFungi"/>
</dbReference>
<dbReference type="GO" id="GO:0000009">
    <property type="term" value="F:alpha-1,6-mannosyltransferase activity"/>
    <property type="evidence" value="ECO:0007669"/>
    <property type="project" value="EnsemblFungi"/>
</dbReference>
<evidence type="ECO:0000256" key="4">
    <source>
        <dbReference type="SAM" id="Phobius"/>
    </source>
</evidence>
<dbReference type="AlphaFoldDB" id="G0VKD2"/>
<dbReference type="FunCoup" id="G0VKD2">
    <property type="interactions" value="122"/>
</dbReference>
<evidence type="ECO:0000313" key="6">
    <source>
        <dbReference type="Proteomes" id="UP000001640"/>
    </source>
</evidence>
<dbReference type="PANTHER" id="PTHR31306">
    <property type="entry name" value="ALPHA-1,6-MANNOSYLTRANSFERASE MNN11-RELATED"/>
    <property type="match status" value="1"/>
</dbReference>
<reference key="2">
    <citation type="submission" date="2011-08" db="EMBL/GenBank/DDBJ databases">
        <title>Genome sequence of Naumovozyma castellii.</title>
        <authorList>
            <person name="Gordon J.L."/>
            <person name="Armisen D."/>
            <person name="Proux-Wera E."/>
            <person name="OhEigeartaigh S.S."/>
            <person name="Byrne K.P."/>
            <person name="Wolfe K.H."/>
        </authorList>
    </citation>
    <scope>NUCLEOTIDE SEQUENCE</scope>
    <source>
        <strain>Type strain:CBS 4309</strain>
    </source>
</reference>
<dbReference type="RefSeq" id="XP_003678308.1">
    <property type="nucleotide sequence ID" value="XM_003678260.1"/>
</dbReference>
<feature type="transmembrane region" description="Helical" evidence="4">
    <location>
        <begin position="48"/>
        <end position="71"/>
    </location>
</feature>
<keyword evidence="2" id="KW-0808">Transferase</keyword>
<dbReference type="GO" id="GO:0000136">
    <property type="term" value="C:mannan polymerase complex"/>
    <property type="evidence" value="ECO:0007669"/>
    <property type="project" value="EnsemblFungi"/>
</dbReference>
<dbReference type="InParanoid" id="G0VKD2"/>
<dbReference type="GO" id="GO:0006487">
    <property type="term" value="P:protein N-linked glycosylation"/>
    <property type="evidence" value="ECO:0007669"/>
    <property type="project" value="EnsemblFungi"/>
</dbReference>
<dbReference type="InterPro" id="IPR008630">
    <property type="entry name" value="Glyco_trans_34"/>
</dbReference>
<evidence type="ECO:0000313" key="5">
    <source>
        <dbReference type="EMBL" id="CCC71966.1"/>
    </source>
</evidence>
<dbReference type="EMBL" id="HE576760">
    <property type="protein sequence ID" value="CCC71966.1"/>
    <property type="molecule type" value="Genomic_DNA"/>
</dbReference>
<dbReference type="OMA" id="IKTYNHF"/>
<sequence length="424" mass="48917">MGLRPKSNSTSRNHNDGGSHSNSYLHSNSKWSIKNIKTNILRSFYSNVALRIVSILSVFIFILYIFSNLFYPNSNNKNLFSSEHGYYLNELPASSRLIFPHVEHSPVLKEIGINALYIQRYEMDGTRKFVLKADDKPLTDEDKKKTTDQILLVKRSFLDHGKLVYRKDSDEPEIVIVTLIDFENDELDSIVKIVQNRVDYAQKHKYGVYIRWAQEFLPLMEKQTVLESYEHFKPLIMRSAIHAFPRAKYVFFVDKSALIMNLDLSLQKHLLEPSILDLTVLRNVPVLPQSNIKTYNHFDPHNAKIIIPQTQDGKLNMNSFILSTDLYGKSFLEYLSDPIIVNYAFDDLQSSVGHIIQWHPMFLKRTALVVPKVMASKYDASRGDTTSDSYHYTPGDLIASFEGCKERGTCDNDIKELYSKIKKD</sequence>
<feature type="region of interest" description="Disordered" evidence="3">
    <location>
        <begin position="1"/>
        <end position="23"/>
    </location>
</feature>
<dbReference type="GeneID" id="96905653"/>
<dbReference type="Pfam" id="PF05637">
    <property type="entry name" value="Glyco_transf_34"/>
    <property type="match status" value="1"/>
</dbReference>
<evidence type="ECO:0008006" key="7">
    <source>
        <dbReference type="Google" id="ProtNLM"/>
    </source>
</evidence>
<evidence type="ECO:0000256" key="3">
    <source>
        <dbReference type="SAM" id="MobiDB-lite"/>
    </source>
</evidence>
<protein>
    <recommendedName>
        <fullName evidence="7">Alpha-1,6-mannosyltransferase MNN11</fullName>
    </recommendedName>
</protein>